<evidence type="ECO:0000256" key="5">
    <source>
        <dbReference type="ARBA" id="ARBA00023002"/>
    </source>
</evidence>
<feature type="binding site" evidence="11">
    <location>
        <position position="54"/>
    </location>
    <ligand>
        <name>NAD(+)</name>
        <dbReference type="ChEBI" id="CHEBI:57540"/>
    </ligand>
</feature>
<dbReference type="NCBIfam" id="NF005078">
    <property type="entry name" value="PRK06505.1"/>
    <property type="match status" value="1"/>
</dbReference>
<keyword evidence="7" id="KW-0443">Lipid metabolism</keyword>
<gene>
    <name evidence="12" type="primary">fabI</name>
    <name evidence="12" type="ORF">D3272_08440</name>
</gene>
<evidence type="ECO:0000256" key="4">
    <source>
        <dbReference type="ARBA" id="ARBA00022832"/>
    </source>
</evidence>
<organism evidence="12 13">
    <name type="scientific">Lichenibacterium ramalinae</name>
    <dbReference type="NCBI Taxonomy" id="2316527"/>
    <lineage>
        <taxon>Bacteria</taxon>
        <taxon>Pseudomonadati</taxon>
        <taxon>Pseudomonadota</taxon>
        <taxon>Alphaproteobacteria</taxon>
        <taxon>Hyphomicrobiales</taxon>
        <taxon>Lichenihabitantaceae</taxon>
        <taxon>Lichenibacterium</taxon>
    </lineage>
</organism>
<evidence type="ECO:0000256" key="7">
    <source>
        <dbReference type="ARBA" id="ARBA00023098"/>
    </source>
</evidence>
<dbReference type="AlphaFoldDB" id="A0A4Q2RGD8"/>
<dbReference type="SUPFAM" id="SSF51735">
    <property type="entry name" value="NAD(P)-binding Rossmann-fold domains"/>
    <property type="match status" value="1"/>
</dbReference>
<proteinExistence type="inferred from homology"/>
<dbReference type="InterPro" id="IPR036291">
    <property type="entry name" value="NAD(P)-bd_dom_sf"/>
</dbReference>
<feature type="binding site" evidence="11">
    <location>
        <position position="176"/>
    </location>
    <ligand>
        <name>NAD(+)</name>
        <dbReference type="ChEBI" id="CHEBI:57540"/>
    </ligand>
</feature>
<evidence type="ECO:0000256" key="2">
    <source>
        <dbReference type="ARBA" id="ARBA00009233"/>
    </source>
</evidence>
<protein>
    <recommendedName>
        <fullName evidence="10">Enoyl-[acyl-carrier-protein] reductase [NADH]</fullName>
        <ecNumber evidence="10">1.3.1.9</ecNumber>
    </recommendedName>
</protein>
<sequence>MAQDTTTGTSASATGGLMRGKRGLVMGVANDHSIAWGIARALAAEGAELAFTYQGEALGRRVKPLAQSLGSDLVVACDVEKLETVDAALEAVQARFGTIDFVVHGIAYSDKNELKGRYADTTRENFVRTMVISAFSFTEIARRVAPLMTPGGAMLTLTFGGATRVTPNYNVMGVAKAALEASVRYLAADYGAIGLRVNAISAGPVRTLAGAGITDARFMYNYHRAHAPLRRPVTIEDVGGSALYLLSHLSNGVTGEIHFVDGGYNTVGMPRSENLKSGAEVSDAAP</sequence>
<evidence type="ECO:0000256" key="11">
    <source>
        <dbReference type="PIRSR" id="PIRSR000094-3"/>
    </source>
</evidence>
<feature type="binding site" evidence="11">
    <location>
        <begin position="205"/>
        <end position="209"/>
    </location>
    <ligand>
        <name>NAD(+)</name>
        <dbReference type="ChEBI" id="CHEBI:57540"/>
    </ligand>
</feature>
<feature type="binding site" evidence="11">
    <location>
        <begin position="33"/>
        <end position="34"/>
    </location>
    <ligand>
        <name>NAD(+)</name>
        <dbReference type="ChEBI" id="CHEBI:57540"/>
    </ligand>
</feature>
<evidence type="ECO:0000256" key="6">
    <source>
        <dbReference type="ARBA" id="ARBA00023027"/>
    </source>
</evidence>
<dbReference type="UniPathway" id="UPA00094"/>
<keyword evidence="6 10" id="KW-0520">NAD</keyword>
<comment type="catalytic activity">
    <reaction evidence="9 10">
        <text>a 2,3-saturated acyl-[ACP] + NAD(+) = a (2E)-enoyl-[ACP] + NADH + H(+)</text>
        <dbReference type="Rhea" id="RHEA:10240"/>
        <dbReference type="Rhea" id="RHEA-COMP:9925"/>
        <dbReference type="Rhea" id="RHEA-COMP:9926"/>
        <dbReference type="ChEBI" id="CHEBI:15378"/>
        <dbReference type="ChEBI" id="CHEBI:57540"/>
        <dbReference type="ChEBI" id="CHEBI:57945"/>
        <dbReference type="ChEBI" id="CHEBI:78784"/>
        <dbReference type="ChEBI" id="CHEBI:78785"/>
        <dbReference type="EC" id="1.3.1.9"/>
    </reaction>
</comment>
<feature type="binding site" evidence="11">
    <location>
        <position position="106"/>
    </location>
    <ligand>
        <name>NAD(+)</name>
        <dbReference type="ChEBI" id="CHEBI:57540"/>
    </ligand>
</feature>
<keyword evidence="8 10" id="KW-0275">Fatty acid biosynthesis</keyword>
<dbReference type="InterPro" id="IPR002347">
    <property type="entry name" value="SDR_fam"/>
</dbReference>
<evidence type="ECO:0000256" key="8">
    <source>
        <dbReference type="ARBA" id="ARBA00023160"/>
    </source>
</evidence>
<feature type="binding site" evidence="11">
    <location>
        <position position="27"/>
    </location>
    <ligand>
        <name>NAD(+)</name>
        <dbReference type="ChEBI" id="CHEBI:57540"/>
    </ligand>
</feature>
<dbReference type="EC" id="1.3.1.9" evidence="10"/>
<dbReference type="EMBL" id="QYBC01000006">
    <property type="protein sequence ID" value="RYB05624.1"/>
    <property type="molecule type" value="Genomic_DNA"/>
</dbReference>
<dbReference type="PIRSF" id="PIRSF000094">
    <property type="entry name" value="Enoyl-ACP_rdct"/>
    <property type="match status" value="1"/>
</dbReference>
<comment type="caution">
    <text evidence="12">The sequence shown here is derived from an EMBL/GenBank/DDBJ whole genome shotgun (WGS) entry which is preliminary data.</text>
</comment>
<dbReference type="Gene3D" id="3.40.50.720">
    <property type="entry name" value="NAD(P)-binding Rossmann-like Domain"/>
    <property type="match status" value="1"/>
</dbReference>
<accession>A0A4Q2RGD8</accession>
<dbReference type="PANTHER" id="PTHR43159:SF2">
    <property type="entry name" value="ENOYL-[ACYL-CARRIER-PROTEIN] REDUCTASE [NADH], CHLOROPLASTIC"/>
    <property type="match status" value="1"/>
</dbReference>
<evidence type="ECO:0000313" key="13">
    <source>
        <dbReference type="Proteomes" id="UP000289411"/>
    </source>
</evidence>
<evidence type="ECO:0000256" key="3">
    <source>
        <dbReference type="ARBA" id="ARBA00022516"/>
    </source>
</evidence>
<dbReference type="FunFam" id="3.40.50.720:FF:000054">
    <property type="entry name" value="Enoyl-[acyl-carrier-protein] reductase [NADH]"/>
    <property type="match status" value="1"/>
</dbReference>
<keyword evidence="3 10" id="KW-0444">Lipid biosynthesis</keyword>
<dbReference type="FunFam" id="1.10.8.400:FF:000001">
    <property type="entry name" value="Enoyl-[acyl-carrier-protein] reductase [NADH]"/>
    <property type="match status" value="1"/>
</dbReference>
<feature type="binding site" evidence="11">
    <location>
        <begin position="78"/>
        <end position="79"/>
    </location>
    <ligand>
        <name>NAD(+)</name>
        <dbReference type="ChEBI" id="CHEBI:57540"/>
    </ligand>
</feature>
<reference evidence="12 13" key="1">
    <citation type="submission" date="2018-09" db="EMBL/GenBank/DDBJ databases">
        <authorList>
            <person name="Grouzdev D.S."/>
            <person name="Krutkina M.S."/>
        </authorList>
    </citation>
    <scope>NUCLEOTIDE SEQUENCE [LARGE SCALE GENOMIC DNA]</scope>
    <source>
        <strain evidence="12 13">RmlP001</strain>
    </source>
</reference>
<dbReference type="PRINTS" id="PR00081">
    <property type="entry name" value="GDHRDH"/>
</dbReference>
<comment type="pathway">
    <text evidence="1">Lipid metabolism; fatty acid biosynthesis.</text>
</comment>
<dbReference type="OrthoDB" id="9803628at2"/>
<dbReference type="GO" id="GO:0004318">
    <property type="term" value="F:enoyl-[acyl-carrier-protein] reductase (NADH) activity"/>
    <property type="evidence" value="ECO:0007669"/>
    <property type="project" value="UniProtKB-EC"/>
</dbReference>
<dbReference type="Proteomes" id="UP000289411">
    <property type="component" value="Unassembled WGS sequence"/>
</dbReference>
<comment type="similarity">
    <text evidence="2 10">Belongs to the short-chain dehydrogenases/reductases (SDR) family. FabI subfamily.</text>
</comment>
<keyword evidence="4" id="KW-0276">Fatty acid metabolism</keyword>
<dbReference type="GO" id="GO:0006633">
    <property type="term" value="P:fatty acid biosynthetic process"/>
    <property type="evidence" value="ECO:0007669"/>
    <property type="project" value="UniProtKB-UniPathway"/>
</dbReference>
<keyword evidence="13" id="KW-1185">Reference proteome</keyword>
<reference evidence="12 13" key="2">
    <citation type="submission" date="2019-02" db="EMBL/GenBank/DDBJ databases">
        <title>'Lichenibacterium ramalinii' gen. nov. sp. nov., 'Lichenibacterium minor' gen. nov. sp. nov.</title>
        <authorList>
            <person name="Pankratov T."/>
        </authorList>
    </citation>
    <scope>NUCLEOTIDE SEQUENCE [LARGE SCALE GENOMIC DNA]</scope>
    <source>
        <strain evidence="12 13">RmlP001</strain>
    </source>
</reference>
<evidence type="ECO:0000313" key="12">
    <source>
        <dbReference type="EMBL" id="RYB05624.1"/>
    </source>
</evidence>
<dbReference type="Pfam" id="PF13561">
    <property type="entry name" value="adh_short_C2"/>
    <property type="match status" value="1"/>
</dbReference>
<keyword evidence="5 10" id="KW-0560">Oxidoreductase</keyword>
<dbReference type="CDD" id="cd05372">
    <property type="entry name" value="ENR_SDR"/>
    <property type="match status" value="1"/>
</dbReference>
<dbReference type="InterPro" id="IPR014358">
    <property type="entry name" value="Enoyl-ACP_Rdtase_NADH"/>
</dbReference>
<dbReference type="PANTHER" id="PTHR43159">
    <property type="entry name" value="ENOYL-[ACYL-CARRIER-PROTEIN] REDUCTASE"/>
    <property type="match status" value="1"/>
</dbReference>
<evidence type="ECO:0000256" key="10">
    <source>
        <dbReference type="PIRNR" id="PIRNR000094"/>
    </source>
</evidence>
<dbReference type="RefSeq" id="WP_129218728.1">
    <property type="nucleotide sequence ID" value="NZ_QYBC01000006.1"/>
</dbReference>
<evidence type="ECO:0000256" key="1">
    <source>
        <dbReference type="ARBA" id="ARBA00005194"/>
    </source>
</evidence>
<dbReference type="Gene3D" id="1.10.8.400">
    <property type="entry name" value="Enoyl acyl carrier protein reductase"/>
    <property type="match status" value="1"/>
</dbReference>
<name>A0A4Q2RGD8_9HYPH</name>
<evidence type="ECO:0000256" key="9">
    <source>
        <dbReference type="ARBA" id="ARBA00048572"/>
    </source>
</evidence>